<gene>
    <name evidence="1" type="ORF">Rhe02_75500</name>
</gene>
<organism evidence="1 2">
    <name type="scientific">Rhizocola hellebori</name>
    <dbReference type="NCBI Taxonomy" id="1392758"/>
    <lineage>
        <taxon>Bacteria</taxon>
        <taxon>Bacillati</taxon>
        <taxon>Actinomycetota</taxon>
        <taxon>Actinomycetes</taxon>
        <taxon>Micromonosporales</taxon>
        <taxon>Micromonosporaceae</taxon>
        <taxon>Rhizocola</taxon>
    </lineage>
</organism>
<dbReference type="EMBL" id="BONY01000069">
    <property type="protein sequence ID" value="GIH09483.1"/>
    <property type="molecule type" value="Genomic_DNA"/>
</dbReference>
<protein>
    <submittedName>
        <fullName evidence="1">Uncharacterized protein</fullName>
    </submittedName>
</protein>
<reference evidence="1" key="1">
    <citation type="submission" date="2021-01" db="EMBL/GenBank/DDBJ databases">
        <title>Whole genome shotgun sequence of Rhizocola hellebori NBRC 109834.</title>
        <authorList>
            <person name="Komaki H."/>
            <person name="Tamura T."/>
        </authorList>
    </citation>
    <scope>NUCLEOTIDE SEQUENCE</scope>
    <source>
        <strain evidence="1">NBRC 109834</strain>
    </source>
</reference>
<evidence type="ECO:0000313" key="2">
    <source>
        <dbReference type="Proteomes" id="UP000612899"/>
    </source>
</evidence>
<dbReference type="RefSeq" id="WP_203913216.1">
    <property type="nucleotide sequence ID" value="NZ_BONY01000069.1"/>
</dbReference>
<sequence>MAALVAVHLGVPPPGLPGAAATAVARTALPAGRPLVRYVVSVPPYYGLVFAATVSRPFDTRAGRAADLLNRLYDYETRDAFVHVPREPTYPLCRSGHEFTRVVVAELHKSFCYLGHGLLVGITVTAMGAAQHTFLITVWQA</sequence>
<accession>A0A8J3QEN2</accession>
<dbReference type="Proteomes" id="UP000612899">
    <property type="component" value="Unassembled WGS sequence"/>
</dbReference>
<dbReference type="AlphaFoldDB" id="A0A8J3QEN2"/>
<keyword evidence="2" id="KW-1185">Reference proteome</keyword>
<comment type="caution">
    <text evidence="1">The sequence shown here is derived from an EMBL/GenBank/DDBJ whole genome shotgun (WGS) entry which is preliminary data.</text>
</comment>
<name>A0A8J3QEN2_9ACTN</name>
<proteinExistence type="predicted"/>
<evidence type="ECO:0000313" key="1">
    <source>
        <dbReference type="EMBL" id="GIH09483.1"/>
    </source>
</evidence>